<evidence type="ECO:0000256" key="7">
    <source>
        <dbReference type="ARBA" id="ARBA00023180"/>
    </source>
</evidence>
<keyword evidence="5 9" id="KW-0472">Membrane</keyword>
<name>A0A8C2UHL0_CHILA</name>
<dbReference type="PROSITE" id="PS50853">
    <property type="entry name" value="FN3"/>
    <property type="match status" value="1"/>
</dbReference>
<dbReference type="OMA" id="WWASLHE"/>
<dbReference type="InterPro" id="IPR015321">
    <property type="entry name" value="TypeI_recpt_CBD"/>
</dbReference>
<dbReference type="GO" id="GO:0004896">
    <property type="term" value="F:cytokine receptor activity"/>
    <property type="evidence" value="ECO:0007669"/>
    <property type="project" value="InterPro"/>
</dbReference>
<evidence type="ECO:0000256" key="5">
    <source>
        <dbReference type="ARBA" id="ARBA00023136"/>
    </source>
</evidence>
<gene>
    <name evidence="11" type="primary">LOC102006686</name>
</gene>
<dbReference type="Pfam" id="PF09240">
    <property type="entry name" value="IL6Ra-bind"/>
    <property type="match status" value="1"/>
</dbReference>
<dbReference type="AlphaFoldDB" id="A0A8C2UHL0"/>
<dbReference type="Gene3D" id="2.60.40.10">
    <property type="entry name" value="Immunoglobulins"/>
    <property type="match status" value="2"/>
</dbReference>
<dbReference type="InterPro" id="IPR003532">
    <property type="entry name" value="Short_hematopoietin_rcpt_2_CS"/>
</dbReference>
<dbReference type="GeneTree" id="ENSGT00520000055993"/>
<dbReference type="SUPFAM" id="SSF49265">
    <property type="entry name" value="Fibronectin type III"/>
    <property type="match status" value="2"/>
</dbReference>
<feature type="region of interest" description="Disordered" evidence="8">
    <location>
        <begin position="1"/>
        <end position="27"/>
    </location>
</feature>
<keyword evidence="6" id="KW-0675">Receptor</keyword>
<feature type="region of interest" description="Disordered" evidence="8">
    <location>
        <begin position="417"/>
        <end position="439"/>
    </location>
</feature>
<reference evidence="11" key="1">
    <citation type="submission" date="2025-08" db="UniProtKB">
        <authorList>
            <consortium name="Ensembl"/>
        </authorList>
    </citation>
    <scope>IDENTIFICATION</scope>
</reference>
<evidence type="ECO:0000256" key="1">
    <source>
        <dbReference type="ARBA" id="ARBA00004479"/>
    </source>
</evidence>
<sequence length="439" mass="48433">MTEPRGLPGPARRPARSTLPTRRMGRRLQLPGPRVATVSQLLGLWILLSVARSSGQSSLGPARDARSPITKLQLRPRQKTLTWECASPVGSAACRLDAPLSAPVSTTPRALDKDTYFCYFPNSVLHRGATFTVYAVVANSTFQETLHFHNPGRVGAGATNLSCVIYDVHSMNCSWAPGPEAPGDTRYQLFLWFNPRHDESECAHYLLDTKRMRVGCHFAQLPGEPKTTDNYFFLINGTSSEAAIPFLDTVPFVPFLNEKYSPPANVTVSPAGLGFVVRWDEPVRRFQQNRGTLYYELDIRRKGGVANSQSVLQRGHAQNRYPLPEGAAGSSVRLRVRHLRGTIWSEWSAAVPFGREQGYESLTLARVLAGVGAITLCAVVMMVVCRRSSLGQWLLPPVPQVKDELTGAFVWEQEVTGKQAGPEADNLEPEDILVVDEPQ</sequence>
<dbReference type="InterPro" id="IPR003961">
    <property type="entry name" value="FN3_dom"/>
</dbReference>
<dbReference type="InterPro" id="IPR040907">
    <property type="entry name" value="IL3Ra_N"/>
</dbReference>
<dbReference type="Pfam" id="PF18611">
    <property type="entry name" value="IL3Ra_N"/>
    <property type="match status" value="1"/>
</dbReference>
<dbReference type="PROSITE" id="PS01356">
    <property type="entry name" value="HEMATOPO_REC_S_F2"/>
    <property type="match status" value="1"/>
</dbReference>
<evidence type="ECO:0000256" key="6">
    <source>
        <dbReference type="ARBA" id="ARBA00023170"/>
    </source>
</evidence>
<evidence type="ECO:0000256" key="8">
    <source>
        <dbReference type="SAM" id="MobiDB-lite"/>
    </source>
</evidence>
<dbReference type="PANTHER" id="PTHR23037">
    <property type="entry name" value="CYTOKINE RECEPTOR"/>
    <property type="match status" value="1"/>
</dbReference>
<comment type="subcellular location">
    <subcellularLocation>
        <location evidence="1">Membrane</location>
        <topology evidence="1">Single-pass type I membrane protein</topology>
    </subcellularLocation>
</comment>
<dbReference type="OrthoDB" id="9634656at2759"/>
<keyword evidence="2 9" id="KW-0812">Transmembrane</keyword>
<dbReference type="PANTHER" id="PTHR23037:SF46">
    <property type="entry name" value="INTERLEUKIN 5 RECEPTOR SUBUNIT ALPHA"/>
    <property type="match status" value="1"/>
</dbReference>
<evidence type="ECO:0000256" key="4">
    <source>
        <dbReference type="ARBA" id="ARBA00022989"/>
    </source>
</evidence>
<feature type="domain" description="Fibronectin type-III" evidence="10">
    <location>
        <begin position="262"/>
        <end position="358"/>
    </location>
</feature>
<dbReference type="GO" id="GO:0009897">
    <property type="term" value="C:external side of plasma membrane"/>
    <property type="evidence" value="ECO:0007669"/>
    <property type="project" value="TreeGrafter"/>
</dbReference>
<evidence type="ECO:0000313" key="12">
    <source>
        <dbReference type="Proteomes" id="UP000694398"/>
    </source>
</evidence>
<keyword evidence="4 9" id="KW-1133">Transmembrane helix</keyword>
<evidence type="ECO:0000256" key="3">
    <source>
        <dbReference type="ARBA" id="ARBA00022729"/>
    </source>
</evidence>
<feature type="compositionally biased region" description="Acidic residues" evidence="8">
    <location>
        <begin position="425"/>
        <end position="439"/>
    </location>
</feature>
<dbReference type="Ensembl" id="ENSCLAT00000000106.1">
    <property type="protein sequence ID" value="ENSCLAP00000000079.1"/>
    <property type="gene ID" value="ENSCLAG00000000101.1"/>
</dbReference>
<evidence type="ECO:0000256" key="9">
    <source>
        <dbReference type="SAM" id="Phobius"/>
    </source>
</evidence>
<evidence type="ECO:0000259" key="10">
    <source>
        <dbReference type="PROSITE" id="PS50853"/>
    </source>
</evidence>
<accession>A0A8C2UHL0</accession>
<reference evidence="11" key="2">
    <citation type="submission" date="2025-09" db="UniProtKB">
        <authorList>
            <consortium name="Ensembl"/>
        </authorList>
    </citation>
    <scope>IDENTIFICATION</scope>
</reference>
<evidence type="ECO:0000313" key="11">
    <source>
        <dbReference type="Ensembl" id="ENSCLAP00000000079.1"/>
    </source>
</evidence>
<feature type="compositionally biased region" description="Low complexity" evidence="8">
    <location>
        <begin position="1"/>
        <end position="12"/>
    </location>
</feature>
<dbReference type="InterPro" id="IPR013783">
    <property type="entry name" value="Ig-like_fold"/>
</dbReference>
<keyword evidence="12" id="KW-1185">Reference proteome</keyword>
<dbReference type="RefSeq" id="XP_005406563.1">
    <property type="nucleotide sequence ID" value="XM_005406506.2"/>
</dbReference>
<dbReference type="InterPro" id="IPR036116">
    <property type="entry name" value="FN3_sf"/>
</dbReference>
<dbReference type="GeneID" id="102006686"/>
<protein>
    <submittedName>
        <fullName evidence="11">Granulocyte-macrophage colony-stimulating factor receptor subunit alpha</fullName>
    </submittedName>
</protein>
<feature type="transmembrane region" description="Helical" evidence="9">
    <location>
        <begin position="364"/>
        <end position="385"/>
    </location>
</feature>
<dbReference type="Proteomes" id="UP000694398">
    <property type="component" value="Unassembled WGS sequence"/>
</dbReference>
<evidence type="ECO:0000256" key="2">
    <source>
        <dbReference type="ARBA" id="ARBA00022692"/>
    </source>
</evidence>
<keyword evidence="7" id="KW-0325">Glycoprotein</keyword>
<proteinExistence type="predicted"/>
<organism evidence="11 12">
    <name type="scientific">Chinchilla lanigera</name>
    <name type="common">Long-tailed chinchilla</name>
    <name type="synonym">Chinchilla villidera</name>
    <dbReference type="NCBI Taxonomy" id="34839"/>
    <lineage>
        <taxon>Eukaryota</taxon>
        <taxon>Metazoa</taxon>
        <taxon>Chordata</taxon>
        <taxon>Craniata</taxon>
        <taxon>Vertebrata</taxon>
        <taxon>Euteleostomi</taxon>
        <taxon>Mammalia</taxon>
        <taxon>Eutheria</taxon>
        <taxon>Euarchontoglires</taxon>
        <taxon>Glires</taxon>
        <taxon>Rodentia</taxon>
        <taxon>Hystricomorpha</taxon>
        <taxon>Chinchillidae</taxon>
        <taxon>Chinchilla</taxon>
    </lineage>
</organism>
<keyword evidence="3" id="KW-0732">Signal</keyword>